<dbReference type="Pfam" id="PF04233">
    <property type="entry name" value="Phage_Mu_F"/>
    <property type="match status" value="1"/>
</dbReference>
<dbReference type="OrthoDB" id="9151105at2"/>
<gene>
    <name evidence="2" type="ORF">SAMN04489735_100250</name>
</gene>
<dbReference type="Proteomes" id="UP000198956">
    <property type="component" value="Unassembled WGS sequence"/>
</dbReference>
<organism evidence="2 3">
    <name type="scientific">Aneurinibacillus thermoaerophilus</name>
    <dbReference type="NCBI Taxonomy" id="143495"/>
    <lineage>
        <taxon>Bacteria</taxon>
        <taxon>Bacillati</taxon>
        <taxon>Bacillota</taxon>
        <taxon>Bacilli</taxon>
        <taxon>Bacillales</taxon>
        <taxon>Paenibacillaceae</taxon>
        <taxon>Aneurinibacillus group</taxon>
        <taxon>Aneurinibacillus</taxon>
    </lineage>
</organism>
<feature type="domain" description="Phage head morphogenesis" evidence="1">
    <location>
        <begin position="144"/>
        <end position="256"/>
    </location>
</feature>
<evidence type="ECO:0000259" key="1">
    <source>
        <dbReference type="Pfam" id="PF04233"/>
    </source>
</evidence>
<proteinExistence type="predicted"/>
<name>A0A1G7WPM7_ANETH</name>
<dbReference type="EMBL" id="FNDE01000002">
    <property type="protein sequence ID" value="SDG73917.1"/>
    <property type="molecule type" value="Genomic_DNA"/>
</dbReference>
<sequence length="285" mass="32888">MSKELELYMKARRIQQHMAVEKSTDKKSIAIMGQMVDKLAEVIKKVGKESIELLKSDRGTYYSPDMFSVALDLVMAHYEEEFAEIMTEFNVEAAQLGQNRIIHHLQVMGFSLTHAPITDRVLELIKEQTFEASKNTLANIKGDVMDNIADSYRQGLGIDDAAKRLEEVFENMKEHQLKRIARTEINGNLQKGAHETMNELNIEYTQWISADDSRTRRSHKELNGQITKRNGKYSNGLEHPGDRRGPTEEWINCRCREVPYFIPKGYAPPPGRDWFYEKDLIKISH</sequence>
<dbReference type="NCBIfam" id="TIGR01641">
    <property type="entry name" value="phageSPP1_gp7"/>
    <property type="match status" value="1"/>
</dbReference>
<evidence type="ECO:0000313" key="2">
    <source>
        <dbReference type="EMBL" id="SDG73917.1"/>
    </source>
</evidence>
<dbReference type="AlphaFoldDB" id="A0A1G7WPM7"/>
<dbReference type="InterPro" id="IPR006528">
    <property type="entry name" value="Phage_head_morphogenesis_dom"/>
</dbReference>
<protein>
    <submittedName>
        <fullName evidence="2">Phage putative head morphogenesis protein, SPP1 gp7 family</fullName>
    </submittedName>
</protein>
<evidence type="ECO:0000313" key="3">
    <source>
        <dbReference type="Proteomes" id="UP000198956"/>
    </source>
</evidence>
<reference evidence="2 3" key="1">
    <citation type="submission" date="2016-10" db="EMBL/GenBank/DDBJ databases">
        <authorList>
            <person name="de Groot N.N."/>
        </authorList>
    </citation>
    <scope>NUCLEOTIDE SEQUENCE [LARGE SCALE GENOMIC DNA]</scope>
    <source>
        <strain evidence="2 3">L 420-91</strain>
    </source>
</reference>
<accession>A0A1G7WPM7</accession>